<dbReference type="EMBL" id="JAANCM010000005">
    <property type="protein sequence ID" value="NHT76470.1"/>
    <property type="molecule type" value="Genomic_DNA"/>
</dbReference>
<dbReference type="InterPro" id="IPR036188">
    <property type="entry name" value="FAD/NAD-bd_sf"/>
</dbReference>
<evidence type="ECO:0000313" key="2">
    <source>
        <dbReference type="EMBL" id="NHT76470.1"/>
    </source>
</evidence>
<accession>A0AA43ZG75</accession>
<name>A0AA43ZG75_9HYPH</name>
<dbReference type="InterPro" id="IPR038732">
    <property type="entry name" value="HpyO/CreE_NAD-binding"/>
</dbReference>
<dbReference type="PANTHER" id="PTHR40254">
    <property type="entry name" value="BLR0577 PROTEIN"/>
    <property type="match status" value="1"/>
</dbReference>
<dbReference type="PANTHER" id="PTHR40254:SF1">
    <property type="entry name" value="BLR0577 PROTEIN"/>
    <property type="match status" value="1"/>
</dbReference>
<dbReference type="Proteomes" id="UP001155840">
    <property type="component" value="Unassembled WGS sequence"/>
</dbReference>
<reference evidence="2" key="1">
    <citation type="submission" date="2020-03" db="EMBL/GenBank/DDBJ databases">
        <title>Ferranicluibacter endophyticum gen. nov., sp. nov., a new genus isolated from Rubus ulmifolius Schott. stem.</title>
        <authorList>
            <person name="Roca-Couso R."/>
            <person name="Flores-Felix J.D."/>
            <person name="Igual J.M."/>
            <person name="Rivas R."/>
        </authorList>
    </citation>
    <scope>NUCLEOTIDE SEQUENCE</scope>
    <source>
        <strain evidence="2">CRRU44</strain>
    </source>
</reference>
<feature type="domain" description="FAD-dependent urate hydroxylase HpyO/Asp monooxygenase CreE-like FAD/NAD(P)-binding" evidence="1">
    <location>
        <begin position="26"/>
        <end position="179"/>
    </location>
</feature>
<gene>
    <name evidence="2" type="ORF">G8E10_12035</name>
</gene>
<dbReference type="InterPro" id="IPR052189">
    <property type="entry name" value="L-asp_N-monooxygenase_NS-form"/>
</dbReference>
<evidence type="ECO:0000259" key="1">
    <source>
        <dbReference type="Pfam" id="PF13454"/>
    </source>
</evidence>
<dbReference type="RefSeq" id="WP_167129145.1">
    <property type="nucleotide sequence ID" value="NZ_JAANCM010000005.1"/>
</dbReference>
<sequence>MTITDVRLSAAVQAGHPRVGARKSIAIIGGGFSGAAVAYHLAGNADIAFQTDIVVFEPRVEIGRGLAYDTADPAHRINVPAARMSLRPDEPEHFAAWLERTNATAEDSQARRPDGALYPRRGIFGAYVADSLKPHIESGAVRHVRSAVTVVRSVAGGWEIEDDTGTRHDAALVVIATTHPPPAPPRALAEALGNHPRFVPDPTRPRSLAAIRPDDDVLVVGNGLTSADVVASLTVTGHHGRILSVSRRGLRSRGHAPFPLEPFGDFLTPPPTSARELVKRVRNAIRTAEAFGLTWHAVIDQVRTQAATFWPYLPITERRRIVRHLRVFWDVHRFRIAPQVEQALDTAIETGRLDIVAGSVRQALIEGDRIRVTLKLKGSASTIERLFDAVVVTTGPAHGGILDSQGWLRDLRDAGHLRLDPTGLGIDCDAESRALDTDGKPDDSLLISGPLARGRFGELMGLPQVSEHARLVAARVADARIAQRHATGITAP</sequence>
<dbReference type="Pfam" id="PF13454">
    <property type="entry name" value="NAD_binding_9"/>
    <property type="match status" value="1"/>
</dbReference>
<comment type="caution">
    <text evidence="2">The sequence shown here is derived from an EMBL/GenBank/DDBJ whole genome shotgun (WGS) entry which is preliminary data.</text>
</comment>
<protein>
    <submittedName>
        <fullName evidence="2">NAD(P)-binding protein</fullName>
    </submittedName>
</protein>
<organism evidence="2 3">
    <name type="scientific">Ferranicluibacter rubi</name>
    <dbReference type="NCBI Taxonomy" id="2715133"/>
    <lineage>
        <taxon>Bacteria</taxon>
        <taxon>Pseudomonadati</taxon>
        <taxon>Pseudomonadota</taxon>
        <taxon>Alphaproteobacteria</taxon>
        <taxon>Hyphomicrobiales</taxon>
        <taxon>Rhizobiaceae</taxon>
        <taxon>Ferranicluibacter</taxon>
    </lineage>
</organism>
<dbReference type="SUPFAM" id="SSF51905">
    <property type="entry name" value="FAD/NAD(P)-binding domain"/>
    <property type="match status" value="1"/>
</dbReference>
<evidence type="ECO:0000313" key="3">
    <source>
        <dbReference type="Proteomes" id="UP001155840"/>
    </source>
</evidence>
<keyword evidence="3" id="KW-1185">Reference proteome</keyword>
<proteinExistence type="predicted"/>
<dbReference type="Gene3D" id="3.50.50.60">
    <property type="entry name" value="FAD/NAD(P)-binding domain"/>
    <property type="match status" value="1"/>
</dbReference>
<dbReference type="AlphaFoldDB" id="A0AA43ZG75"/>